<dbReference type="Proteomes" id="UP000664859">
    <property type="component" value="Unassembled WGS sequence"/>
</dbReference>
<dbReference type="AlphaFoldDB" id="A0A836CL75"/>
<dbReference type="PANTHER" id="PTHR47643:SF2">
    <property type="entry name" value="TPR DOMAIN PROTEIN (AFU_ORTHOLOGUE AFUA_5G12710)"/>
    <property type="match status" value="1"/>
</dbReference>
<keyword evidence="3" id="KW-1185">Reference proteome</keyword>
<dbReference type="PROSITE" id="PS50280">
    <property type="entry name" value="SET"/>
    <property type="match status" value="1"/>
</dbReference>
<feature type="domain" description="SET" evidence="1">
    <location>
        <begin position="75"/>
        <end position="283"/>
    </location>
</feature>
<evidence type="ECO:0000313" key="3">
    <source>
        <dbReference type="Proteomes" id="UP000664859"/>
    </source>
</evidence>
<proteinExistence type="predicted"/>
<reference evidence="2" key="1">
    <citation type="submission" date="2021-02" db="EMBL/GenBank/DDBJ databases">
        <title>First Annotated Genome of the Yellow-green Alga Tribonema minus.</title>
        <authorList>
            <person name="Mahan K.M."/>
        </authorList>
    </citation>
    <scope>NUCLEOTIDE SEQUENCE</scope>
    <source>
        <strain evidence="2">UTEX B ZZ1240</strain>
    </source>
</reference>
<dbReference type="PANTHER" id="PTHR47643">
    <property type="entry name" value="TPR DOMAIN PROTEIN (AFU_ORTHOLOGUE AFUA_5G12710)"/>
    <property type="match status" value="1"/>
</dbReference>
<dbReference type="Gene3D" id="2.170.270.10">
    <property type="entry name" value="SET domain"/>
    <property type="match status" value="1"/>
</dbReference>
<evidence type="ECO:0000259" key="1">
    <source>
        <dbReference type="PROSITE" id="PS50280"/>
    </source>
</evidence>
<dbReference type="InterPro" id="IPR046341">
    <property type="entry name" value="SET_dom_sf"/>
</dbReference>
<comment type="caution">
    <text evidence="2">The sequence shown here is derived from an EMBL/GenBank/DDBJ whole genome shotgun (WGS) entry which is preliminary data.</text>
</comment>
<gene>
    <name evidence="2" type="ORF">JKP88DRAFT_347596</name>
</gene>
<name>A0A836CL75_9STRA</name>
<dbReference type="EMBL" id="JAFCMP010000035">
    <property type="protein sequence ID" value="KAG5190422.1"/>
    <property type="molecule type" value="Genomic_DNA"/>
</dbReference>
<sequence>MRLGRWEEAMVEAIGPKFGQRGGAKWKFAVGTYMLEMKTYEECQAVIEKIKRAAAEHMAPKRARLQTPACDKMVGPLRIGACGAKGRGLLATRDVKLGEVLMVSEPLAVTDADPSQFTTIGLLTGRLVEAVTDAFTAIWQLPGRLVEAVADVVRSCPLELPRLLALGDGSGSHDNDNTPDIRLYSDNAFAEVESGRMRPGPNEYLYGQYYLPQITKVVEANRVQNRRDGSSSHIQRSTALYLLPSLINHSCLPNAAQVFVGNTLVITAARPIMAGEEVTIQYFDVLTTLQERQRMSGDAFTCACERCRFEARLGSLAEAFMAHAVNSIAPVWQRVTSPDRATAEPAARDQAMWLRASLFKVTETVLRCFLCVDSVDRLVLKLLKYVVTIISSTCPASMDHAVWARQGWLAATELCGADGEETQTWRDALIHVGQLRYNNIPDFVWDGSTDNDVCY</sequence>
<dbReference type="InterPro" id="IPR001214">
    <property type="entry name" value="SET_dom"/>
</dbReference>
<dbReference type="InterPro" id="IPR053209">
    <property type="entry name" value="Gramillin-biosynth_MTr"/>
</dbReference>
<evidence type="ECO:0000313" key="2">
    <source>
        <dbReference type="EMBL" id="KAG5190422.1"/>
    </source>
</evidence>
<dbReference type="OrthoDB" id="65122at2759"/>
<protein>
    <recommendedName>
        <fullName evidence="1">SET domain-containing protein</fullName>
    </recommendedName>
</protein>
<accession>A0A836CL75</accession>
<dbReference type="Pfam" id="PF00856">
    <property type="entry name" value="SET"/>
    <property type="match status" value="1"/>
</dbReference>
<organism evidence="2 3">
    <name type="scientific">Tribonema minus</name>
    <dbReference type="NCBI Taxonomy" id="303371"/>
    <lineage>
        <taxon>Eukaryota</taxon>
        <taxon>Sar</taxon>
        <taxon>Stramenopiles</taxon>
        <taxon>Ochrophyta</taxon>
        <taxon>PX clade</taxon>
        <taxon>Xanthophyceae</taxon>
        <taxon>Tribonematales</taxon>
        <taxon>Tribonemataceae</taxon>
        <taxon>Tribonema</taxon>
    </lineage>
</organism>
<dbReference type="SUPFAM" id="SSF82199">
    <property type="entry name" value="SET domain"/>
    <property type="match status" value="1"/>
</dbReference>